<dbReference type="Pfam" id="PF00561">
    <property type="entry name" value="Abhydrolase_1"/>
    <property type="match status" value="1"/>
</dbReference>
<sequence length="267" mass="30807">MSEIKILHYHKLGRGPKILLAFHGIGQTGLTCFKSFSELLGDHYTIYAFDLFFHGQSKGIYGNDAFSEQDIVTKILWKKLISDFLEENQINRFDIAAFSMGGRFALATMESFSTKIDNAFLIAPDGVSEHLLYTLASRFWPTRKLFHWVLKHPDTLIKSANIFEKLGLIHKSLIRFTQFMLSDPKRQETIYRSWLAFRMLKFDISVVYKKLVATRVYLFIGKHDKLLKAKDVEKLSEFLPDNQYFLLAAGHGNLVEKAAVKIQELMD</sequence>
<feature type="domain" description="AB hydrolase-1" evidence="1">
    <location>
        <begin position="18"/>
        <end position="140"/>
    </location>
</feature>
<keyword evidence="3" id="KW-1185">Reference proteome</keyword>
<protein>
    <submittedName>
        <fullName evidence="2">Alpha/beta fold hydrolase</fullName>
    </submittedName>
</protein>
<evidence type="ECO:0000313" key="3">
    <source>
        <dbReference type="Proteomes" id="UP000634134"/>
    </source>
</evidence>
<reference evidence="3" key="1">
    <citation type="submission" date="2023-07" db="EMBL/GenBank/DDBJ databases">
        <title>Dyadobacter sp. nov 'subterranea' isolated from contaminted grondwater.</title>
        <authorList>
            <person name="Szabo I."/>
            <person name="Al-Omari J."/>
            <person name="Szerdahelyi S.G."/>
            <person name="Rado J."/>
        </authorList>
    </citation>
    <scope>NUCLEOTIDE SEQUENCE [LARGE SCALE GENOMIC DNA]</scope>
    <source>
        <strain evidence="3">UP-52</strain>
    </source>
</reference>
<proteinExistence type="predicted"/>
<dbReference type="Proteomes" id="UP000634134">
    <property type="component" value="Unassembled WGS sequence"/>
</dbReference>
<organism evidence="2 3">
    <name type="scientific">Dyadobacter subterraneus</name>
    <dbReference type="NCBI Taxonomy" id="2773304"/>
    <lineage>
        <taxon>Bacteria</taxon>
        <taxon>Pseudomonadati</taxon>
        <taxon>Bacteroidota</taxon>
        <taxon>Cytophagia</taxon>
        <taxon>Cytophagales</taxon>
        <taxon>Spirosomataceae</taxon>
        <taxon>Dyadobacter</taxon>
    </lineage>
</organism>
<dbReference type="PANTHER" id="PTHR46438">
    <property type="entry name" value="ALPHA/BETA-HYDROLASES SUPERFAMILY PROTEIN"/>
    <property type="match status" value="1"/>
</dbReference>
<dbReference type="Gene3D" id="3.40.50.1820">
    <property type="entry name" value="alpha/beta hydrolase"/>
    <property type="match status" value="1"/>
</dbReference>
<keyword evidence="2" id="KW-0378">Hydrolase</keyword>
<dbReference type="GO" id="GO:0016787">
    <property type="term" value="F:hydrolase activity"/>
    <property type="evidence" value="ECO:0007669"/>
    <property type="project" value="UniProtKB-KW"/>
</dbReference>
<accession>A0ABR9WKT0</accession>
<comment type="caution">
    <text evidence="2">The sequence shown here is derived from an EMBL/GenBank/DDBJ whole genome shotgun (WGS) entry which is preliminary data.</text>
</comment>
<name>A0ABR9WKT0_9BACT</name>
<dbReference type="InterPro" id="IPR029058">
    <property type="entry name" value="AB_hydrolase_fold"/>
</dbReference>
<dbReference type="EMBL" id="JACYGY010000002">
    <property type="protein sequence ID" value="MBE9466106.1"/>
    <property type="molecule type" value="Genomic_DNA"/>
</dbReference>
<gene>
    <name evidence="2" type="ORF">IEE83_29910</name>
</gene>
<dbReference type="InterPro" id="IPR000073">
    <property type="entry name" value="AB_hydrolase_1"/>
</dbReference>
<dbReference type="PANTHER" id="PTHR46438:SF11">
    <property type="entry name" value="LIPASE-RELATED"/>
    <property type="match status" value="1"/>
</dbReference>
<dbReference type="RefSeq" id="WP_194124363.1">
    <property type="nucleotide sequence ID" value="NZ_JACYGY010000002.1"/>
</dbReference>
<evidence type="ECO:0000259" key="1">
    <source>
        <dbReference type="Pfam" id="PF00561"/>
    </source>
</evidence>
<dbReference type="SUPFAM" id="SSF53474">
    <property type="entry name" value="alpha/beta-Hydrolases"/>
    <property type="match status" value="1"/>
</dbReference>
<evidence type="ECO:0000313" key="2">
    <source>
        <dbReference type="EMBL" id="MBE9466106.1"/>
    </source>
</evidence>